<comment type="subcellular location">
    <subcellularLocation>
        <location evidence="1">Cell membrane</location>
        <topology evidence="1">Multi-pass membrane protein</topology>
    </subcellularLocation>
</comment>
<comment type="caution">
    <text evidence="7">The sequence shown here is derived from an EMBL/GenBank/DDBJ whole genome shotgun (WGS) entry which is preliminary data.</text>
</comment>
<evidence type="ECO:0000256" key="2">
    <source>
        <dbReference type="ARBA" id="ARBA00022475"/>
    </source>
</evidence>
<gene>
    <name evidence="7" type="primary">spoVB</name>
    <name evidence="7" type="ORF">JCM17207_10940</name>
</gene>
<feature type="transmembrane region" description="Helical" evidence="6">
    <location>
        <begin position="281"/>
        <end position="300"/>
    </location>
</feature>
<evidence type="ECO:0000256" key="3">
    <source>
        <dbReference type="ARBA" id="ARBA00022692"/>
    </source>
</evidence>
<feature type="transmembrane region" description="Helical" evidence="6">
    <location>
        <begin position="86"/>
        <end position="109"/>
    </location>
</feature>
<organism evidence="7 8">
    <name type="scientific">Faecalibacterium gallinarum</name>
    <dbReference type="NCBI Taxonomy" id="2903556"/>
    <lineage>
        <taxon>Bacteria</taxon>
        <taxon>Bacillati</taxon>
        <taxon>Bacillota</taxon>
        <taxon>Clostridia</taxon>
        <taxon>Eubacteriales</taxon>
        <taxon>Oscillospiraceae</taxon>
        <taxon>Faecalibacterium</taxon>
    </lineage>
</organism>
<name>A0AA37MXX9_9FIRM</name>
<feature type="transmembrane region" description="Helical" evidence="6">
    <location>
        <begin position="9"/>
        <end position="30"/>
    </location>
</feature>
<dbReference type="RefSeq" id="WP_238316665.1">
    <property type="nucleotide sequence ID" value="NZ_BQKV01000032.1"/>
</dbReference>
<dbReference type="PANTHER" id="PTHR30250">
    <property type="entry name" value="PST FAMILY PREDICTED COLANIC ACID TRANSPORTER"/>
    <property type="match status" value="1"/>
</dbReference>
<evidence type="ECO:0000256" key="6">
    <source>
        <dbReference type="SAM" id="Phobius"/>
    </source>
</evidence>
<dbReference type="GO" id="GO:0005886">
    <property type="term" value="C:plasma membrane"/>
    <property type="evidence" value="ECO:0007669"/>
    <property type="project" value="UniProtKB-SubCell"/>
</dbReference>
<evidence type="ECO:0000256" key="1">
    <source>
        <dbReference type="ARBA" id="ARBA00004651"/>
    </source>
</evidence>
<dbReference type="EMBL" id="BQKV01000032">
    <property type="protein sequence ID" value="GJN64469.1"/>
    <property type="molecule type" value="Genomic_DNA"/>
</dbReference>
<feature type="transmembrane region" description="Helical" evidence="6">
    <location>
        <begin position="42"/>
        <end position="65"/>
    </location>
</feature>
<keyword evidence="8" id="KW-1185">Reference proteome</keyword>
<feature type="transmembrane region" description="Helical" evidence="6">
    <location>
        <begin position="121"/>
        <end position="142"/>
    </location>
</feature>
<feature type="transmembrane region" description="Helical" evidence="6">
    <location>
        <begin position="445"/>
        <end position="467"/>
    </location>
</feature>
<keyword evidence="2" id="KW-1003">Cell membrane</keyword>
<reference evidence="7" key="1">
    <citation type="journal article" date="2022" name="Int. J. Syst. Evol. Microbiol.">
        <title>Genome-based, phenotypic and chemotaxonomic classification of Faecalibacterium strains: proposal of three novel species Faecalibacterium duncaniae sp. nov., Faecalibacterium hattorii sp. nov. and Faecalibacterium gallinarum sp. nov. .</title>
        <authorList>
            <person name="Sakamoto M."/>
            <person name="Sakurai N."/>
            <person name="Tanno H."/>
            <person name="Iino T."/>
            <person name="Ohkuma M."/>
            <person name="Endo A."/>
        </authorList>
    </citation>
    <scope>NUCLEOTIDE SEQUENCE</scope>
    <source>
        <strain evidence="7">JCM 17207</strain>
    </source>
</reference>
<feature type="transmembrane region" description="Helical" evidence="6">
    <location>
        <begin position="412"/>
        <end position="433"/>
    </location>
</feature>
<keyword evidence="3 6" id="KW-0812">Transmembrane</keyword>
<sequence length="531" mass="56559">MRPSYLKNAALLTVSDVLLRLAGMGLRIYLANALGGKGMGLYQLVLAVYGLFVTLATAGVSVAATRLLAEELERGPAYARGMLGRLAGLAAGLGLIASAAQLGLAGLAAQYWLGDLRAAPALRAAALGMPFMAVSAVLRGFFVARRRVQPNVASQMIEQLVRISTMVLALERTAGLDVGARCAVVMGATAASEAVSALVMGIFYRREAARCFGGLPPARPQAPARRIWEILWPVGGGRCLASALHTAENMLVPACLAVFLWDAGGRSAAVTQYGNLKGMALPLMNFPFGLLGSLGVLLMPEITQTHIRGDKRRMEQLLGRMLQITMYFSLWIGAIFLVWGQPLTQALYGSSEAGFYLEVLAPAMPLLYLESMVDGAMKGIGEQKATFRYSVWDSILRIAGVALLIPRFGMKGLLFVILMSSLYTCVANTRRLLAVTRLRTHPTRWLGRPLLAAGASALAGLGLRRGLGGLLAGSRGLQLLVLAAGAGGMSVVCLAVAWPLGLGRELRDLRPRERKFHPPAEKSGQPAQNRV</sequence>
<feature type="transmembrane region" description="Helical" evidence="6">
    <location>
        <begin position="321"/>
        <end position="341"/>
    </location>
</feature>
<dbReference type="Proteomes" id="UP001055185">
    <property type="component" value="Unassembled WGS sequence"/>
</dbReference>
<keyword evidence="4 6" id="KW-1133">Transmembrane helix</keyword>
<evidence type="ECO:0000256" key="5">
    <source>
        <dbReference type="ARBA" id="ARBA00023136"/>
    </source>
</evidence>
<dbReference type="Pfam" id="PF01943">
    <property type="entry name" value="Polysacc_synt"/>
    <property type="match status" value="1"/>
</dbReference>
<dbReference type="AlphaFoldDB" id="A0AA37MXX9"/>
<evidence type="ECO:0000256" key="4">
    <source>
        <dbReference type="ARBA" id="ARBA00022989"/>
    </source>
</evidence>
<proteinExistence type="predicted"/>
<keyword evidence="5 6" id="KW-0472">Membrane</keyword>
<dbReference type="InterPro" id="IPR002797">
    <property type="entry name" value="Polysacc_synth"/>
</dbReference>
<protein>
    <submittedName>
        <fullName evidence="7">Stage V sporulation protein B</fullName>
    </submittedName>
</protein>
<feature type="transmembrane region" description="Helical" evidence="6">
    <location>
        <begin position="479"/>
        <end position="502"/>
    </location>
</feature>
<dbReference type="PANTHER" id="PTHR30250:SF24">
    <property type="entry name" value="STAGE V SPORULATION PROTEIN B"/>
    <property type="match status" value="1"/>
</dbReference>
<evidence type="ECO:0000313" key="7">
    <source>
        <dbReference type="EMBL" id="GJN64469.1"/>
    </source>
</evidence>
<evidence type="ECO:0000313" key="8">
    <source>
        <dbReference type="Proteomes" id="UP001055185"/>
    </source>
</evidence>
<dbReference type="InterPro" id="IPR050833">
    <property type="entry name" value="Poly_Biosynth_Transport"/>
</dbReference>
<accession>A0AA37MXX9</accession>